<keyword evidence="4" id="KW-1185">Reference proteome</keyword>
<evidence type="ECO:0000313" key="3">
    <source>
        <dbReference type="EMBL" id="KZS97797.1"/>
    </source>
</evidence>
<dbReference type="InterPro" id="IPR006626">
    <property type="entry name" value="PbH1"/>
</dbReference>
<sequence length="516" mass="54638">MRTFIALLSSFGLYVTVSSQNLHEDVVLKRNTEASHLHKRGHSDFTVHHNAPRAAAVACEPADPANTVTTRLNNLLATSGPGYVLNLCPSQQYLIQQPISFAAPNQEITTFGNPTDDTRATLVVSGSRATDGSGHSTAVNGQCATCNGCKLHHIQINGTRNGVLPLTGGANIEMGGPTTGQVIEFVRSFDPRSWSCMHAAEGQLNCSNMTIQNNDVGPCGSDLFNQWADGISVACPKSIVRNNMINTPTDGGIVLFGAPGTIVENNTIWVETNTLLGAINMVDYTPWGGDYTGTIVQNNTIIGGFATSEEIPGDSKGINNQDAMIKVGIAMGPRVWFGDRVLHNISFNGIVRNNQFTGGFGFAMAANGVRNFTVEGNTLVGNTSFFGAVGPNCTKTETIDPEAFVYVLANATGSEFQSEFASVQDGDGLICIQPPEGDFWPIAGNANPKFGQPSSTMPQSGGSDTSRTVGLAVGIPLGIALVVILTFLIRRRAVQTLPDASRAGGSEKGWTRRTSL</sequence>
<dbReference type="Proteomes" id="UP000076722">
    <property type="component" value="Unassembled WGS sequence"/>
</dbReference>
<keyword evidence="1" id="KW-1133">Transmembrane helix</keyword>
<dbReference type="EMBL" id="KV419396">
    <property type="protein sequence ID" value="KZS97797.1"/>
    <property type="molecule type" value="Genomic_DNA"/>
</dbReference>
<keyword evidence="2" id="KW-0732">Signal</keyword>
<name>A0A164ZJV6_9AGAM</name>
<dbReference type="OrthoDB" id="2587928at2759"/>
<evidence type="ECO:0000256" key="1">
    <source>
        <dbReference type="SAM" id="Phobius"/>
    </source>
</evidence>
<reference evidence="3 4" key="1">
    <citation type="journal article" date="2016" name="Mol. Biol. Evol.">
        <title>Comparative Genomics of Early-Diverging Mushroom-Forming Fungi Provides Insights into the Origins of Lignocellulose Decay Capabilities.</title>
        <authorList>
            <person name="Nagy L.G."/>
            <person name="Riley R."/>
            <person name="Tritt A."/>
            <person name="Adam C."/>
            <person name="Daum C."/>
            <person name="Floudas D."/>
            <person name="Sun H."/>
            <person name="Yadav J.S."/>
            <person name="Pangilinan J."/>
            <person name="Larsson K.H."/>
            <person name="Matsuura K."/>
            <person name="Barry K."/>
            <person name="Labutti K."/>
            <person name="Kuo R."/>
            <person name="Ohm R.A."/>
            <person name="Bhattacharya S.S."/>
            <person name="Shirouzu T."/>
            <person name="Yoshinaga Y."/>
            <person name="Martin F.M."/>
            <person name="Grigoriev I.V."/>
            <person name="Hibbett D.S."/>
        </authorList>
    </citation>
    <scope>NUCLEOTIDE SEQUENCE [LARGE SCALE GENOMIC DNA]</scope>
    <source>
        <strain evidence="3 4">HHB9708</strain>
    </source>
</reference>
<protein>
    <submittedName>
        <fullName evidence="3">Uncharacterized protein</fullName>
    </submittedName>
</protein>
<feature type="signal peptide" evidence="2">
    <location>
        <begin position="1"/>
        <end position="19"/>
    </location>
</feature>
<dbReference type="AlphaFoldDB" id="A0A164ZJV6"/>
<feature type="chain" id="PRO_5007854921" evidence="2">
    <location>
        <begin position="20"/>
        <end position="516"/>
    </location>
</feature>
<dbReference type="STRING" id="1314777.A0A164ZJV6"/>
<feature type="transmembrane region" description="Helical" evidence="1">
    <location>
        <begin position="469"/>
        <end position="489"/>
    </location>
</feature>
<organism evidence="3 4">
    <name type="scientific">Sistotremastrum niveocremeum HHB9708</name>
    <dbReference type="NCBI Taxonomy" id="1314777"/>
    <lineage>
        <taxon>Eukaryota</taxon>
        <taxon>Fungi</taxon>
        <taxon>Dikarya</taxon>
        <taxon>Basidiomycota</taxon>
        <taxon>Agaricomycotina</taxon>
        <taxon>Agaricomycetes</taxon>
        <taxon>Sistotremastrales</taxon>
        <taxon>Sistotremastraceae</taxon>
        <taxon>Sertulicium</taxon>
        <taxon>Sertulicium niveocremeum</taxon>
    </lineage>
</organism>
<accession>A0A164ZJV6</accession>
<keyword evidence="1" id="KW-0812">Transmembrane</keyword>
<dbReference type="InterPro" id="IPR011050">
    <property type="entry name" value="Pectin_lyase_fold/virulence"/>
</dbReference>
<dbReference type="InterPro" id="IPR012334">
    <property type="entry name" value="Pectin_lyas_fold"/>
</dbReference>
<dbReference type="SUPFAM" id="SSF51126">
    <property type="entry name" value="Pectin lyase-like"/>
    <property type="match status" value="1"/>
</dbReference>
<evidence type="ECO:0000313" key="4">
    <source>
        <dbReference type="Proteomes" id="UP000076722"/>
    </source>
</evidence>
<proteinExistence type="predicted"/>
<evidence type="ECO:0000256" key="2">
    <source>
        <dbReference type="SAM" id="SignalP"/>
    </source>
</evidence>
<dbReference type="SMART" id="SM00710">
    <property type="entry name" value="PbH1"/>
    <property type="match status" value="6"/>
</dbReference>
<dbReference type="Gene3D" id="2.160.20.10">
    <property type="entry name" value="Single-stranded right-handed beta-helix, Pectin lyase-like"/>
    <property type="match status" value="1"/>
</dbReference>
<keyword evidence="1" id="KW-0472">Membrane</keyword>
<gene>
    <name evidence="3" type="ORF">SISNIDRAFT_436439</name>
</gene>